<dbReference type="NCBIfam" id="NF037959">
    <property type="entry name" value="MFS_SpdSyn"/>
    <property type="match status" value="1"/>
</dbReference>
<feature type="compositionally biased region" description="Basic and acidic residues" evidence="2">
    <location>
        <begin position="1"/>
        <end position="12"/>
    </location>
</feature>
<dbReference type="SUPFAM" id="SSF53335">
    <property type="entry name" value="S-adenosyl-L-methionine-dependent methyltransferases"/>
    <property type="match status" value="1"/>
</dbReference>
<proteinExistence type="predicted"/>
<name>A0ABP5DMR7_9ACTN</name>
<dbReference type="PANTHER" id="PTHR43317:SF1">
    <property type="entry name" value="THERMOSPERMINE SYNTHASE ACAULIS5"/>
    <property type="match status" value="1"/>
</dbReference>
<comment type="caution">
    <text evidence="3">The sequence shown here is derived from an EMBL/GenBank/DDBJ whole genome shotgun (WGS) entry which is preliminary data.</text>
</comment>
<dbReference type="EMBL" id="BAAAQM010000028">
    <property type="protein sequence ID" value="GAA1981707.1"/>
    <property type="molecule type" value="Genomic_DNA"/>
</dbReference>
<sequence>MPRENTSHDKTWDLPGDAEEPPELLRDLDRRNAFQLMIGGIPHSHVDLDDPTHLEYEYVRQIAHMVDLAAAERAPLRVLHLGGGGLTLPRYIAVTRPGSGQQVVEIDGKLLDFVRQELPLPRNARVRLRCGDARDLLGRVPEGAFDMTVTDVYAAARVPGHLTSSEYVGLSKRALRPDGVHAANLADGDGTGLSFTRTQIANARHHFAHVALLADPGILRGRKFGNVVLLASDAPLPIQGLVRRAASDPFPCRVLHGEELTAFQGGAKPVSDAESKPSPAPPPDAF</sequence>
<dbReference type="CDD" id="cd02440">
    <property type="entry name" value="AdoMet_MTases"/>
    <property type="match status" value="1"/>
</dbReference>
<feature type="region of interest" description="Disordered" evidence="2">
    <location>
        <begin position="264"/>
        <end position="286"/>
    </location>
</feature>
<dbReference type="PANTHER" id="PTHR43317">
    <property type="entry name" value="THERMOSPERMINE SYNTHASE ACAULIS5"/>
    <property type="match status" value="1"/>
</dbReference>
<protein>
    <submittedName>
        <fullName evidence="3">Fused MFS/spermidine synthase</fullName>
    </submittedName>
</protein>
<keyword evidence="4" id="KW-1185">Reference proteome</keyword>
<evidence type="ECO:0000313" key="4">
    <source>
        <dbReference type="Proteomes" id="UP001499854"/>
    </source>
</evidence>
<gene>
    <name evidence="3" type="ORF">GCM10009838_48770</name>
</gene>
<dbReference type="Pfam" id="PF01564">
    <property type="entry name" value="Spermine_synth"/>
    <property type="match status" value="1"/>
</dbReference>
<accession>A0ABP5DMR7</accession>
<dbReference type="RefSeq" id="WP_344659415.1">
    <property type="nucleotide sequence ID" value="NZ_BAAAQM010000028.1"/>
</dbReference>
<dbReference type="Proteomes" id="UP001499854">
    <property type="component" value="Unassembled WGS sequence"/>
</dbReference>
<evidence type="ECO:0000256" key="2">
    <source>
        <dbReference type="SAM" id="MobiDB-lite"/>
    </source>
</evidence>
<dbReference type="Gene3D" id="3.40.50.150">
    <property type="entry name" value="Vaccinia Virus protein VP39"/>
    <property type="match status" value="1"/>
</dbReference>
<evidence type="ECO:0000313" key="3">
    <source>
        <dbReference type="EMBL" id="GAA1981707.1"/>
    </source>
</evidence>
<keyword evidence="1" id="KW-0620">Polyamine biosynthesis</keyword>
<reference evidence="4" key="1">
    <citation type="journal article" date="2019" name="Int. J. Syst. Evol. Microbiol.">
        <title>The Global Catalogue of Microorganisms (GCM) 10K type strain sequencing project: providing services to taxonomists for standard genome sequencing and annotation.</title>
        <authorList>
            <consortium name="The Broad Institute Genomics Platform"/>
            <consortium name="The Broad Institute Genome Sequencing Center for Infectious Disease"/>
            <person name="Wu L."/>
            <person name="Ma J."/>
        </authorList>
    </citation>
    <scope>NUCLEOTIDE SEQUENCE [LARGE SCALE GENOMIC DNA]</scope>
    <source>
        <strain evidence="4">JCM 16013</strain>
    </source>
</reference>
<feature type="region of interest" description="Disordered" evidence="2">
    <location>
        <begin position="1"/>
        <end position="22"/>
    </location>
</feature>
<dbReference type="InterPro" id="IPR029063">
    <property type="entry name" value="SAM-dependent_MTases_sf"/>
</dbReference>
<organism evidence="3 4">
    <name type="scientific">Catenulispora subtropica</name>
    <dbReference type="NCBI Taxonomy" id="450798"/>
    <lineage>
        <taxon>Bacteria</taxon>
        <taxon>Bacillati</taxon>
        <taxon>Actinomycetota</taxon>
        <taxon>Actinomycetes</taxon>
        <taxon>Catenulisporales</taxon>
        <taxon>Catenulisporaceae</taxon>
        <taxon>Catenulispora</taxon>
    </lineage>
</organism>
<evidence type="ECO:0000256" key="1">
    <source>
        <dbReference type="ARBA" id="ARBA00023115"/>
    </source>
</evidence>